<organism evidence="3 4">
    <name type="scientific">Eragrostis curvula</name>
    <name type="common">weeping love grass</name>
    <dbReference type="NCBI Taxonomy" id="38414"/>
    <lineage>
        <taxon>Eukaryota</taxon>
        <taxon>Viridiplantae</taxon>
        <taxon>Streptophyta</taxon>
        <taxon>Embryophyta</taxon>
        <taxon>Tracheophyta</taxon>
        <taxon>Spermatophyta</taxon>
        <taxon>Magnoliopsida</taxon>
        <taxon>Liliopsida</taxon>
        <taxon>Poales</taxon>
        <taxon>Poaceae</taxon>
        <taxon>PACMAD clade</taxon>
        <taxon>Chloridoideae</taxon>
        <taxon>Eragrostideae</taxon>
        <taxon>Eragrostidinae</taxon>
        <taxon>Eragrostis</taxon>
    </lineage>
</organism>
<dbReference type="OrthoDB" id="687377at2759"/>
<dbReference type="InterPro" id="IPR010259">
    <property type="entry name" value="S8pro/Inhibitor_I9"/>
</dbReference>
<protein>
    <recommendedName>
        <fullName evidence="2">Inhibitor I9 domain-containing protein</fullName>
    </recommendedName>
</protein>
<dbReference type="Gramene" id="TVU39502">
    <property type="protein sequence ID" value="TVU39502"/>
    <property type="gene ID" value="EJB05_12925"/>
</dbReference>
<evidence type="ECO:0000313" key="4">
    <source>
        <dbReference type="Proteomes" id="UP000324897"/>
    </source>
</evidence>
<evidence type="ECO:0000256" key="1">
    <source>
        <dbReference type="SAM" id="SignalP"/>
    </source>
</evidence>
<accession>A0A5J9VST5</accession>
<keyword evidence="1" id="KW-0732">Signal</keyword>
<feature type="chain" id="PRO_5023929120" description="Inhibitor I9 domain-containing protein" evidence="1">
    <location>
        <begin position="23"/>
        <end position="120"/>
    </location>
</feature>
<proteinExistence type="predicted"/>
<feature type="domain" description="Inhibitor I9" evidence="2">
    <location>
        <begin position="46"/>
        <end position="109"/>
    </location>
</feature>
<feature type="signal peptide" evidence="1">
    <location>
        <begin position="1"/>
        <end position="22"/>
    </location>
</feature>
<dbReference type="PANTHER" id="PTHR48222">
    <property type="entry name" value="PROTEINASE INHIBITOR, PROPEPTIDE"/>
    <property type="match status" value="1"/>
</dbReference>
<dbReference type="AlphaFoldDB" id="A0A5J9VST5"/>
<comment type="caution">
    <text evidence="3">The sequence shown here is derived from an EMBL/GenBank/DDBJ whole genome shotgun (WGS) entry which is preliminary data.</text>
</comment>
<name>A0A5J9VST5_9POAL</name>
<dbReference type="InterPro" id="IPR037045">
    <property type="entry name" value="S8pro/Inhibitor_I9_sf"/>
</dbReference>
<evidence type="ECO:0000259" key="2">
    <source>
        <dbReference type="Pfam" id="PF05922"/>
    </source>
</evidence>
<sequence length="120" mass="12848">MTRPCAAAAVFLLALLATTAAAAGGREKRAAVYIVMVRPPAAGVNSEWYQLRILATALGSEERARKALLYSYTTAISGFAAKLTLAQLASLRKQPDVLQALPEVKYSLQGDKNNNININN</sequence>
<dbReference type="PANTHER" id="PTHR48222:SF7">
    <property type="entry name" value="OS07G0438600 PROTEIN"/>
    <property type="match status" value="1"/>
</dbReference>
<reference evidence="3 4" key="1">
    <citation type="journal article" date="2019" name="Sci. Rep.">
        <title>A high-quality genome of Eragrostis curvula grass provides insights into Poaceae evolution and supports new strategies to enhance forage quality.</title>
        <authorList>
            <person name="Carballo J."/>
            <person name="Santos B.A.C.M."/>
            <person name="Zappacosta D."/>
            <person name="Garbus I."/>
            <person name="Selva J.P."/>
            <person name="Gallo C.A."/>
            <person name="Diaz A."/>
            <person name="Albertini E."/>
            <person name="Caccamo M."/>
            <person name="Echenique V."/>
        </authorList>
    </citation>
    <scope>NUCLEOTIDE SEQUENCE [LARGE SCALE GENOMIC DNA]</scope>
    <source>
        <strain evidence="4">cv. Victoria</strain>
        <tissue evidence="3">Leaf</tissue>
    </source>
</reference>
<dbReference type="Pfam" id="PF05922">
    <property type="entry name" value="Inhibitor_I9"/>
    <property type="match status" value="1"/>
</dbReference>
<evidence type="ECO:0000313" key="3">
    <source>
        <dbReference type="EMBL" id="TVU39502.1"/>
    </source>
</evidence>
<dbReference type="Gene3D" id="3.30.70.80">
    <property type="entry name" value="Peptidase S8 propeptide/proteinase inhibitor I9"/>
    <property type="match status" value="1"/>
</dbReference>
<dbReference type="EMBL" id="RWGY01000007">
    <property type="protein sequence ID" value="TVU39502.1"/>
    <property type="molecule type" value="Genomic_DNA"/>
</dbReference>
<dbReference type="Proteomes" id="UP000324897">
    <property type="component" value="Chromosome 4"/>
</dbReference>
<keyword evidence="4" id="KW-1185">Reference proteome</keyword>
<gene>
    <name evidence="3" type="ORF">EJB05_12925</name>
</gene>